<feature type="transmembrane region" description="Helical" evidence="5">
    <location>
        <begin position="165"/>
        <end position="186"/>
    </location>
</feature>
<proteinExistence type="inferred from homology"/>
<keyword evidence="5" id="KW-1003">Cell membrane</keyword>
<feature type="transmembrane region" description="Helical" evidence="5">
    <location>
        <begin position="134"/>
        <end position="153"/>
    </location>
</feature>
<evidence type="ECO:0000313" key="6">
    <source>
        <dbReference type="EMBL" id="OZI55272.1"/>
    </source>
</evidence>
<name>A0A261U1G7_9BORD</name>
<evidence type="ECO:0000256" key="2">
    <source>
        <dbReference type="ARBA" id="ARBA00022692"/>
    </source>
</evidence>
<feature type="transmembrane region" description="Helical" evidence="5">
    <location>
        <begin position="198"/>
        <end position="215"/>
    </location>
</feature>
<feature type="transmembrane region" description="Helical" evidence="5">
    <location>
        <begin position="103"/>
        <end position="122"/>
    </location>
</feature>
<dbReference type="OrthoDB" id="119832at2"/>
<feature type="transmembrane region" description="Helical" evidence="5">
    <location>
        <begin position="53"/>
        <end position="72"/>
    </location>
</feature>
<evidence type="ECO:0000256" key="4">
    <source>
        <dbReference type="ARBA" id="ARBA00023136"/>
    </source>
</evidence>
<comment type="similarity">
    <text evidence="5">Belongs to the 4-toluene sulfonate uptake permease (TSUP) (TC 2.A.102) family.</text>
</comment>
<keyword evidence="7" id="KW-1185">Reference proteome</keyword>
<evidence type="ECO:0000313" key="7">
    <source>
        <dbReference type="Proteomes" id="UP000216913"/>
    </source>
</evidence>
<dbReference type="RefSeq" id="WP_094798325.1">
    <property type="nucleotide sequence ID" value="NZ_NEVP01000001.1"/>
</dbReference>
<protein>
    <recommendedName>
        <fullName evidence="5">Probable membrane transporter protein</fullName>
    </recommendedName>
</protein>
<dbReference type="EMBL" id="NEVP01000001">
    <property type="protein sequence ID" value="OZI55272.1"/>
    <property type="molecule type" value="Genomic_DNA"/>
</dbReference>
<dbReference type="GO" id="GO:0005886">
    <property type="term" value="C:plasma membrane"/>
    <property type="evidence" value="ECO:0007669"/>
    <property type="project" value="UniProtKB-SubCell"/>
</dbReference>
<evidence type="ECO:0000256" key="5">
    <source>
        <dbReference type="RuleBase" id="RU363041"/>
    </source>
</evidence>
<evidence type="ECO:0000256" key="3">
    <source>
        <dbReference type="ARBA" id="ARBA00022989"/>
    </source>
</evidence>
<dbReference type="AlphaFoldDB" id="A0A261U1G7"/>
<evidence type="ECO:0000256" key="1">
    <source>
        <dbReference type="ARBA" id="ARBA00004141"/>
    </source>
</evidence>
<dbReference type="Proteomes" id="UP000216913">
    <property type="component" value="Unassembled WGS sequence"/>
</dbReference>
<dbReference type="InterPro" id="IPR002781">
    <property type="entry name" value="TM_pro_TauE-like"/>
</dbReference>
<organism evidence="6 7">
    <name type="scientific">Bordetella genomosp. 5</name>
    <dbReference type="NCBI Taxonomy" id="1395608"/>
    <lineage>
        <taxon>Bacteria</taxon>
        <taxon>Pseudomonadati</taxon>
        <taxon>Pseudomonadota</taxon>
        <taxon>Betaproteobacteria</taxon>
        <taxon>Burkholderiales</taxon>
        <taxon>Alcaligenaceae</taxon>
        <taxon>Bordetella</taxon>
    </lineage>
</organism>
<comment type="caution">
    <text evidence="6">The sequence shown here is derived from an EMBL/GenBank/DDBJ whole genome shotgun (WGS) entry which is preliminary data.</text>
</comment>
<accession>A0A261U1G7</accession>
<reference evidence="6 7" key="1">
    <citation type="submission" date="2017-05" db="EMBL/GenBank/DDBJ databases">
        <title>Complete and WGS of Bordetella genogroups.</title>
        <authorList>
            <person name="Spilker T."/>
            <person name="LiPuma J."/>
        </authorList>
    </citation>
    <scope>NUCLEOTIDE SEQUENCE [LARGE SCALE GENOMIC DNA]</scope>
    <source>
        <strain evidence="6 7">AU10456</strain>
    </source>
</reference>
<comment type="subcellular location">
    <subcellularLocation>
        <location evidence="5">Cell membrane</location>
        <topology evidence="5">Multi-pass membrane protein</topology>
    </subcellularLocation>
    <subcellularLocation>
        <location evidence="1">Membrane</location>
        <topology evidence="1">Multi-pass membrane protein</topology>
    </subcellularLocation>
</comment>
<dbReference type="PANTHER" id="PTHR43483:SF3">
    <property type="entry name" value="MEMBRANE TRANSPORTER PROTEIN HI_0806-RELATED"/>
    <property type="match status" value="1"/>
</dbReference>
<feature type="transmembrane region" description="Helical" evidence="5">
    <location>
        <begin position="235"/>
        <end position="252"/>
    </location>
</feature>
<gene>
    <name evidence="6" type="ORF">CAL25_02335</name>
</gene>
<sequence length="254" mass="26427">MPATTLRVSSLRTLLYLFVFAIALLAGGISGVIGTGSSLILLPVLVSVYGPKAAIPIMAVAAVMGNLARALVWWRDTDWRAALAFALPGVPAAALGARTMLSLPAWSIDAGLGVFFLTMVWVRRHLARGQRRLSLAQLAACGAGIGFLTGLVLSTGPLSVPAFTAYGLSGGAFLGTEALSSLFLYVGKVITFASQGALPWPVLAQGLLTGAGIMLGTALGKPLVLALSKTTYDRLLDGLLIVSGITFFWMATRH</sequence>
<feature type="transmembrane region" description="Helical" evidence="5">
    <location>
        <begin position="14"/>
        <end position="33"/>
    </location>
</feature>
<dbReference type="Pfam" id="PF01925">
    <property type="entry name" value="TauE"/>
    <property type="match status" value="1"/>
</dbReference>
<feature type="transmembrane region" description="Helical" evidence="5">
    <location>
        <begin position="79"/>
        <end position="97"/>
    </location>
</feature>
<keyword evidence="4 5" id="KW-0472">Membrane</keyword>
<keyword evidence="2 5" id="KW-0812">Transmembrane</keyword>
<dbReference type="PANTHER" id="PTHR43483">
    <property type="entry name" value="MEMBRANE TRANSPORTER PROTEIN HI_0806-RELATED"/>
    <property type="match status" value="1"/>
</dbReference>
<keyword evidence="3 5" id="KW-1133">Transmembrane helix</keyword>